<evidence type="ECO:0000256" key="2">
    <source>
        <dbReference type="ARBA" id="ARBA00007357"/>
    </source>
</evidence>
<dbReference type="SUPFAM" id="SSF55486">
    <property type="entry name" value="Metalloproteases ('zincins'), catalytic domain"/>
    <property type="match status" value="1"/>
</dbReference>
<keyword evidence="5" id="KW-0378">Hydrolase</keyword>
<dbReference type="AlphaFoldDB" id="A0A494VR97"/>
<dbReference type="GO" id="GO:0005886">
    <property type="term" value="C:plasma membrane"/>
    <property type="evidence" value="ECO:0007669"/>
    <property type="project" value="TreeGrafter"/>
</dbReference>
<keyword evidence="12" id="KW-1185">Reference proteome</keyword>
<evidence type="ECO:0000256" key="7">
    <source>
        <dbReference type="ARBA" id="ARBA00023049"/>
    </source>
</evidence>
<gene>
    <name evidence="11" type="ORF">HYN43_017430</name>
</gene>
<evidence type="ECO:0000256" key="4">
    <source>
        <dbReference type="ARBA" id="ARBA00022723"/>
    </source>
</evidence>
<feature type="chain" id="PRO_5019855117" evidence="8">
    <location>
        <begin position="23"/>
        <end position="693"/>
    </location>
</feature>
<evidence type="ECO:0000259" key="10">
    <source>
        <dbReference type="Pfam" id="PF05649"/>
    </source>
</evidence>
<reference evidence="11 12" key="1">
    <citation type="submission" date="2018-10" db="EMBL/GenBank/DDBJ databases">
        <title>Genome sequencing of Mucilaginibacter sp. HYN0043.</title>
        <authorList>
            <person name="Kim M."/>
            <person name="Yi H."/>
        </authorList>
    </citation>
    <scope>NUCLEOTIDE SEQUENCE [LARGE SCALE GENOMIC DNA]</scope>
    <source>
        <strain evidence="11 12">HYN0043</strain>
    </source>
</reference>
<dbReference type="OrthoDB" id="9775677at2"/>
<dbReference type="InterPro" id="IPR008753">
    <property type="entry name" value="Peptidase_M13_N"/>
</dbReference>
<proteinExistence type="inferred from homology"/>
<dbReference type="PROSITE" id="PS51885">
    <property type="entry name" value="NEPRILYSIN"/>
    <property type="match status" value="1"/>
</dbReference>
<evidence type="ECO:0000256" key="8">
    <source>
        <dbReference type="SAM" id="SignalP"/>
    </source>
</evidence>
<comment type="cofactor">
    <cofactor evidence="1">
        <name>Zn(2+)</name>
        <dbReference type="ChEBI" id="CHEBI:29105"/>
    </cofactor>
</comment>
<evidence type="ECO:0000256" key="1">
    <source>
        <dbReference type="ARBA" id="ARBA00001947"/>
    </source>
</evidence>
<dbReference type="GO" id="GO:0004222">
    <property type="term" value="F:metalloendopeptidase activity"/>
    <property type="evidence" value="ECO:0007669"/>
    <property type="project" value="InterPro"/>
</dbReference>
<evidence type="ECO:0000313" key="11">
    <source>
        <dbReference type="EMBL" id="AYL96979.1"/>
    </source>
</evidence>
<evidence type="ECO:0000256" key="3">
    <source>
        <dbReference type="ARBA" id="ARBA00022670"/>
    </source>
</evidence>
<comment type="similarity">
    <text evidence="2">Belongs to the peptidase M13 family.</text>
</comment>
<keyword evidence="7" id="KW-0482">Metalloprotease</keyword>
<dbReference type="Pfam" id="PF01431">
    <property type="entry name" value="Peptidase_M13"/>
    <property type="match status" value="1"/>
</dbReference>
<keyword evidence="3" id="KW-0645">Protease</keyword>
<dbReference type="PANTHER" id="PTHR11733:SF167">
    <property type="entry name" value="FI17812P1-RELATED"/>
    <property type="match status" value="1"/>
</dbReference>
<dbReference type="CDD" id="cd08662">
    <property type="entry name" value="M13"/>
    <property type="match status" value="1"/>
</dbReference>
<dbReference type="PRINTS" id="PR00786">
    <property type="entry name" value="NEPRILYSIN"/>
</dbReference>
<feature type="domain" description="Peptidase M13 N-terminal" evidence="10">
    <location>
        <begin position="54"/>
        <end position="437"/>
    </location>
</feature>
<protein>
    <submittedName>
        <fullName evidence="11">M13 family peptidase</fullName>
    </submittedName>
</protein>
<dbReference type="Gene3D" id="1.10.1380.10">
    <property type="entry name" value="Neutral endopeptidase , domain2"/>
    <property type="match status" value="1"/>
</dbReference>
<name>A0A494VR97_9SPHI</name>
<keyword evidence="8" id="KW-0732">Signal</keyword>
<dbReference type="PANTHER" id="PTHR11733">
    <property type="entry name" value="ZINC METALLOPROTEASE FAMILY M13 NEPRILYSIN-RELATED"/>
    <property type="match status" value="1"/>
</dbReference>
<dbReference type="Gene3D" id="3.40.390.10">
    <property type="entry name" value="Collagenase (Catalytic Domain)"/>
    <property type="match status" value="1"/>
</dbReference>
<sequence length="693" mass="77513">MKLKFNCIMLAAALGISVNVFAINKPKHHRPKHKIAAAPKKFIDPANMNLAIKPGDDFFEYANGGWLKQNPIPAQANRWGSFTMVQQGNTDKLLGLLNEVSQTSASQPKGSLKQRVGDLYASGMDSLTIEKRGYEPAKPDLQRIDRIKNFNDFINEMIYERVNGIGSPIFRFGVEPDGKNVNQYVITLAQGGINLPDRDYYLKNDTRAKKAQDALKNYAAALFTLTGSNAGEAAKKAAIVYNIEYSCAKAQLSRVAMRNPHVTYNKFLVADFEKQTPHLKWTQILPALHAGGQDSILVNQPSFFKTADSLLAATPVANLKVYLQWNILRGAAGAGALSADFANAGFSFTSTLTGQKVQLPRAERMSNMVDGNLGELLGQLFVEKYFSPAAKQYMLNLINNLKAVLGDRITRLDWMSSATKQQALKKLSTLAVKIGYPDKWEKYNVVAIKRNDYFGNLRTLSKWRYTINIARLGKPVDKTAWGITPSTIKAYYNSANNEIVFPAGIMQFPFFDFNADDAVNYGAIAAIIGHEMIHGFDDQGRLFDADGTLRDWWTNNDADNFKMRTNQLVNQYNAFTVVDSLHVNGRLTLGENIADLGGLTIAYEAFRKTMQGQSDNKIDGFTPDQRFFLSWAQIWRSSQTPESAAQRILTDPHSPEQFRTNGPVGNIDAWYKAFDVQPGDKMYKKPEERIRVW</sequence>
<evidence type="ECO:0000313" key="12">
    <source>
        <dbReference type="Proteomes" id="UP000270046"/>
    </source>
</evidence>
<accession>A0A494VR97</accession>
<evidence type="ECO:0000259" key="9">
    <source>
        <dbReference type="Pfam" id="PF01431"/>
    </source>
</evidence>
<dbReference type="RefSeq" id="WP_119410566.1">
    <property type="nucleotide sequence ID" value="NZ_CP032869.1"/>
</dbReference>
<dbReference type="GO" id="GO:0046872">
    <property type="term" value="F:metal ion binding"/>
    <property type="evidence" value="ECO:0007669"/>
    <property type="project" value="UniProtKB-KW"/>
</dbReference>
<dbReference type="Proteomes" id="UP000270046">
    <property type="component" value="Chromosome"/>
</dbReference>
<keyword evidence="4" id="KW-0479">Metal-binding</keyword>
<keyword evidence="6" id="KW-0862">Zinc</keyword>
<dbReference type="InterPro" id="IPR024079">
    <property type="entry name" value="MetalloPept_cat_dom_sf"/>
</dbReference>
<dbReference type="Pfam" id="PF05649">
    <property type="entry name" value="Peptidase_M13_N"/>
    <property type="match status" value="1"/>
</dbReference>
<organism evidence="11 12">
    <name type="scientific">Mucilaginibacter celer</name>
    <dbReference type="NCBI Taxonomy" id="2305508"/>
    <lineage>
        <taxon>Bacteria</taxon>
        <taxon>Pseudomonadati</taxon>
        <taxon>Bacteroidota</taxon>
        <taxon>Sphingobacteriia</taxon>
        <taxon>Sphingobacteriales</taxon>
        <taxon>Sphingobacteriaceae</taxon>
        <taxon>Mucilaginibacter</taxon>
    </lineage>
</organism>
<feature type="signal peptide" evidence="8">
    <location>
        <begin position="1"/>
        <end position="22"/>
    </location>
</feature>
<evidence type="ECO:0000256" key="6">
    <source>
        <dbReference type="ARBA" id="ARBA00022833"/>
    </source>
</evidence>
<dbReference type="InterPro" id="IPR000718">
    <property type="entry name" value="Peptidase_M13"/>
</dbReference>
<feature type="domain" description="Peptidase M13 C-terminal" evidence="9">
    <location>
        <begin position="490"/>
        <end position="690"/>
    </location>
</feature>
<dbReference type="InterPro" id="IPR018497">
    <property type="entry name" value="Peptidase_M13_C"/>
</dbReference>
<dbReference type="GO" id="GO:0016485">
    <property type="term" value="P:protein processing"/>
    <property type="evidence" value="ECO:0007669"/>
    <property type="project" value="TreeGrafter"/>
</dbReference>
<evidence type="ECO:0000256" key="5">
    <source>
        <dbReference type="ARBA" id="ARBA00022801"/>
    </source>
</evidence>
<dbReference type="KEGG" id="muh:HYN43_017430"/>
<dbReference type="EMBL" id="CP032869">
    <property type="protein sequence ID" value="AYL96979.1"/>
    <property type="molecule type" value="Genomic_DNA"/>
</dbReference>
<dbReference type="InterPro" id="IPR042089">
    <property type="entry name" value="Peptidase_M13_dom_2"/>
</dbReference>